<dbReference type="EMBL" id="LUTY01000275">
    <property type="protein sequence ID" value="OAD23591.1"/>
    <property type="molecule type" value="Genomic_DNA"/>
</dbReference>
<evidence type="ECO:0000313" key="2">
    <source>
        <dbReference type="Proteomes" id="UP000076962"/>
    </source>
</evidence>
<accession>A0A176S661</accession>
<protein>
    <submittedName>
        <fullName evidence="1">Uncharacterized protein</fullName>
    </submittedName>
</protein>
<comment type="caution">
    <text evidence="1">The sequence shown here is derived from an EMBL/GenBank/DDBJ whole genome shotgun (WGS) entry which is preliminary data.</text>
</comment>
<name>A0A176S661_9GAMM</name>
<organism evidence="1 2">
    <name type="scientific">Candidatus Thiomargarita nelsonii</name>
    <dbReference type="NCBI Taxonomy" id="1003181"/>
    <lineage>
        <taxon>Bacteria</taxon>
        <taxon>Pseudomonadati</taxon>
        <taxon>Pseudomonadota</taxon>
        <taxon>Gammaproteobacteria</taxon>
        <taxon>Thiotrichales</taxon>
        <taxon>Thiotrichaceae</taxon>
        <taxon>Thiomargarita</taxon>
    </lineage>
</organism>
<dbReference type="Proteomes" id="UP000076962">
    <property type="component" value="Unassembled WGS sequence"/>
</dbReference>
<keyword evidence="2" id="KW-1185">Reference proteome</keyword>
<sequence length="129" mass="15055">MVRHGYQTHGFNRLHRREPVRPPYFCWLSLLPFQSPALAPTFKSPIFKHNQKLIANPFLTFFSLKNDFWVLPTNPWNQTLVFQPLKPKKPELFAQRSLVVLTTATKSEKAIHKKKAPRLHSLGAFFIFA</sequence>
<dbReference type="AlphaFoldDB" id="A0A176S661"/>
<proteinExistence type="predicted"/>
<gene>
    <name evidence="1" type="ORF">THIOM_000571</name>
</gene>
<reference evidence="1 2" key="1">
    <citation type="submission" date="2016-05" db="EMBL/GenBank/DDBJ databases">
        <title>Single-cell genome of chain-forming Candidatus Thiomargarita nelsonii and comparison to other large sulfur-oxidizing bacteria.</title>
        <authorList>
            <person name="Winkel M."/>
            <person name="Salman V."/>
            <person name="Woyke T."/>
            <person name="Schulz-Vogt H."/>
            <person name="Richter M."/>
            <person name="Flood B."/>
            <person name="Bailey J."/>
            <person name="Amann R."/>
            <person name="Mussmann M."/>
        </authorList>
    </citation>
    <scope>NUCLEOTIDE SEQUENCE [LARGE SCALE GENOMIC DNA]</scope>
    <source>
        <strain evidence="1 2">THI036</strain>
    </source>
</reference>
<evidence type="ECO:0000313" key="1">
    <source>
        <dbReference type="EMBL" id="OAD23591.1"/>
    </source>
</evidence>